<dbReference type="GO" id="GO:0009507">
    <property type="term" value="C:chloroplast"/>
    <property type="evidence" value="ECO:0007669"/>
    <property type="project" value="TreeGrafter"/>
</dbReference>
<sequence length="186" mass="21289">MQRHTLLNHHKTSLSPRKISVNPSFSDKNHGGFWLVRSVTPPIILNISFNNNHISKLQSVVFDGNQGYQLDNEEDDELCPIECVREFKTDDDFLKILEKGKDNGSLVVVDFYRTSCGSCKYIEQGFSKLCKGSGSREAPIIFLKHNVVFPQHRLNMELKASYKRLWILSYDLHTCDGRVLLLTDTS</sequence>
<dbReference type="PANTHER" id="PTHR47912:SF1">
    <property type="entry name" value="THIOREDOXIN-LIKE 4, CHLOROPLASTIC"/>
    <property type="match status" value="1"/>
</dbReference>
<dbReference type="OrthoDB" id="10263751at2759"/>
<protein>
    <recommendedName>
        <fullName evidence="3">Thioredoxin-like protein</fullName>
    </recommendedName>
</protein>
<name>A0A7J7L8S5_9MAGN</name>
<accession>A0A7J7L8S5</accession>
<dbReference type="AlphaFoldDB" id="A0A7J7L8S5"/>
<evidence type="ECO:0000313" key="1">
    <source>
        <dbReference type="EMBL" id="KAF6139041.1"/>
    </source>
</evidence>
<keyword evidence="2" id="KW-1185">Reference proteome</keyword>
<comment type="caution">
    <text evidence="1">The sequence shown here is derived from an EMBL/GenBank/DDBJ whole genome shotgun (WGS) entry which is preliminary data.</text>
</comment>
<dbReference type="Gene3D" id="3.40.30.10">
    <property type="entry name" value="Glutaredoxin"/>
    <property type="match status" value="1"/>
</dbReference>
<dbReference type="SUPFAM" id="SSF52833">
    <property type="entry name" value="Thioredoxin-like"/>
    <property type="match status" value="1"/>
</dbReference>
<dbReference type="InterPro" id="IPR036249">
    <property type="entry name" value="Thioredoxin-like_sf"/>
</dbReference>
<proteinExistence type="predicted"/>
<evidence type="ECO:0008006" key="3">
    <source>
        <dbReference type="Google" id="ProtNLM"/>
    </source>
</evidence>
<dbReference type="InterPro" id="IPR044176">
    <property type="entry name" value="TRL4_chloroplastic"/>
</dbReference>
<dbReference type="CDD" id="cd02947">
    <property type="entry name" value="TRX_family"/>
    <property type="match status" value="1"/>
</dbReference>
<reference evidence="1 2" key="1">
    <citation type="journal article" date="2020" name="IScience">
        <title>Genome Sequencing of the Endangered Kingdonia uniflora (Circaeasteraceae, Ranunculales) Reveals Potential Mechanisms of Evolutionary Specialization.</title>
        <authorList>
            <person name="Sun Y."/>
            <person name="Deng T."/>
            <person name="Zhang A."/>
            <person name="Moore M.J."/>
            <person name="Landis J.B."/>
            <person name="Lin N."/>
            <person name="Zhang H."/>
            <person name="Zhang X."/>
            <person name="Huang J."/>
            <person name="Zhang X."/>
            <person name="Sun H."/>
            <person name="Wang H."/>
        </authorList>
    </citation>
    <scope>NUCLEOTIDE SEQUENCE [LARGE SCALE GENOMIC DNA]</scope>
    <source>
        <strain evidence="1">TB1705</strain>
        <tissue evidence="1">Leaf</tissue>
    </source>
</reference>
<evidence type="ECO:0000313" key="2">
    <source>
        <dbReference type="Proteomes" id="UP000541444"/>
    </source>
</evidence>
<dbReference type="Proteomes" id="UP000541444">
    <property type="component" value="Unassembled WGS sequence"/>
</dbReference>
<gene>
    <name evidence="1" type="ORF">GIB67_010767</name>
</gene>
<dbReference type="EMBL" id="JACGCM010002535">
    <property type="protein sequence ID" value="KAF6139041.1"/>
    <property type="molecule type" value="Genomic_DNA"/>
</dbReference>
<dbReference type="PANTHER" id="PTHR47912">
    <property type="entry name" value="THIOREDOXIN-LIKE 4, CHLOROPLASTIC"/>
    <property type="match status" value="1"/>
</dbReference>
<organism evidence="1 2">
    <name type="scientific">Kingdonia uniflora</name>
    <dbReference type="NCBI Taxonomy" id="39325"/>
    <lineage>
        <taxon>Eukaryota</taxon>
        <taxon>Viridiplantae</taxon>
        <taxon>Streptophyta</taxon>
        <taxon>Embryophyta</taxon>
        <taxon>Tracheophyta</taxon>
        <taxon>Spermatophyta</taxon>
        <taxon>Magnoliopsida</taxon>
        <taxon>Ranunculales</taxon>
        <taxon>Circaeasteraceae</taxon>
        <taxon>Kingdonia</taxon>
    </lineage>
</organism>